<dbReference type="Gene3D" id="3.10.20.90">
    <property type="entry name" value="Phosphatidylinositol 3-kinase Catalytic Subunit, Chain A, domain 1"/>
    <property type="match status" value="1"/>
</dbReference>
<protein>
    <submittedName>
        <fullName evidence="8">Homocysteine inducible ER protein with ubiquitin like domain 1</fullName>
    </submittedName>
</protein>
<keyword evidence="5" id="KW-0834">Unfolded protein response</keyword>
<dbReference type="EMBL" id="AAGW02052826">
    <property type="status" value="NOT_ANNOTATED_CDS"/>
    <property type="molecule type" value="Genomic_DNA"/>
</dbReference>
<dbReference type="PANTHER" id="PTHR12943:SF7">
    <property type="entry name" value="HOMOCYSTEINE-RESPONSIVE ENDOPLASMIC RETICULUM-RESIDENT UBIQUITIN-LIKE DOMAIN MEMBER 1 PROTEIN"/>
    <property type="match status" value="1"/>
</dbReference>
<dbReference type="InterPro" id="IPR039751">
    <property type="entry name" value="HERPUD1/2"/>
</dbReference>
<dbReference type="SMR" id="G1SYG9"/>
<sequence>MPGCPHVLNPRKRGLCFSWAARCSPKRVHQQFCGPRPPQHRLLGAPRRRERGSGTWCLGVKRAGVLLYEETICRHCQTGSWPGLCCPRLTPVLRDLKQPELGSPLSPQGRASIRAQRTPTWPPNPGSRAAAATPGDAMAAGCISRARGFGPPRCPPDPDADWATLGSDPRLSQWATATEESVRRARARAAYKRRLRRGRAAQRVEQSLRILPVRRRLPGIWERRRAYSSAAMEPEPEPEPVTLLVKSPNQRHRDLELSGDRSWSVGHLKAHLSRVYPERPCPEDQRLIYSGKLLLDHQCLRDLLPKQEKRHVLHLVCNVKSPSKMPEASTKVAESTEQPPGPNQGQHPGDSASDGLRQREVLRNLSPSSWENISRPEAVQQAFQGLGPGFSGYTTYGWLQLSWFQQIYARQYYMQYLAASAASGAFVPPPSAQEIPVVSAPAPAPIHNQFPAENQPANQNAAPQVVVNPGANQNLRMNAQGGPIVEEDDEINRDWLDWTYSAATFSVFLSILYFYSSLSRFLMVMGATVVMYLHHVGWFPFRQRPVQNFPPNDLPQEAVNQDPNNNLQEGADAESEDPNHAPPGRGVLGDEQTSPSFVSTAWLVFKTFFASLLPEGPPAIAN</sequence>
<name>G1SYG9_RABIT</name>
<dbReference type="SMART" id="SM00213">
    <property type="entry name" value="UBQ"/>
    <property type="match status" value="1"/>
</dbReference>
<dbReference type="eggNOG" id="KOG4583">
    <property type="taxonomic scope" value="Eukaryota"/>
</dbReference>
<dbReference type="HOGENOM" id="CLU_439373_0_0_1"/>
<dbReference type="STRING" id="9986.ENSOCUP00000008662"/>
<dbReference type="InterPro" id="IPR029071">
    <property type="entry name" value="Ubiquitin-like_domsf"/>
</dbReference>
<evidence type="ECO:0000256" key="2">
    <source>
        <dbReference type="ARBA" id="ARBA00022692"/>
    </source>
</evidence>
<dbReference type="GO" id="GO:0030968">
    <property type="term" value="P:endoplasmic reticulum unfolded protein response"/>
    <property type="evidence" value="ECO:0007669"/>
    <property type="project" value="TreeGrafter"/>
</dbReference>
<feature type="region of interest" description="Disordered" evidence="6">
    <location>
        <begin position="100"/>
        <end position="133"/>
    </location>
</feature>
<dbReference type="GO" id="GO:1902236">
    <property type="term" value="P:negative regulation of endoplasmic reticulum stress-induced intrinsic apoptotic signaling pathway"/>
    <property type="evidence" value="ECO:0007669"/>
    <property type="project" value="TreeGrafter"/>
</dbReference>
<keyword evidence="2" id="KW-0812">Transmembrane</keyword>
<feature type="domain" description="Ubiquitin-like" evidence="7">
    <location>
        <begin position="241"/>
        <end position="303"/>
    </location>
</feature>
<gene>
    <name evidence="8" type="primary">HERPUD1</name>
</gene>
<dbReference type="SUPFAM" id="SSF54236">
    <property type="entry name" value="Ubiquitin-like"/>
    <property type="match status" value="1"/>
</dbReference>
<dbReference type="Pfam" id="PF00240">
    <property type="entry name" value="ubiquitin"/>
    <property type="match status" value="1"/>
</dbReference>
<evidence type="ECO:0000256" key="6">
    <source>
        <dbReference type="SAM" id="MobiDB-lite"/>
    </source>
</evidence>
<dbReference type="PANTHER" id="PTHR12943">
    <property type="entry name" value="HOMOCYSTEINE-RESPONSIVE ENDOPLASMIC RETICULUM-RESIDENT UNIQUITIN-LIKE DOMAIN HERPUD PROTEIN FAMILY MEMBER"/>
    <property type="match status" value="1"/>
</dbReference>
<feature type="compositionally biased region" description="Polar residues" evidence="6">
    <location>
        <begin position="558"/>
        <end position="568"/>
    </location>
</feature>
<evidence type="ECO:0000313" key="9">
    <source>
        <dbReference type="Proteomes" id="UP000001811"/>
    </source>
</evidence>
<dbReference type="InParanoid" id="G1SYG9"/>
<dbReference type="AlphaFoldDB" id="G1SYG9"/>
<evidence type="ECO:0000259" key="7">
    <source>
        <dbReference type="PROSITE" id="PS50053"/>
    </source>
</evidence>
<dbReference type="GeneTree" id="ENSGT00390000017671"/>
<organism evidence="8 9">
    <name type="scientific">Oryctolagus cuniculus</name>
    <name type="common">Rabbit</name>
    <dbReference type="NCBI Taxonomy" id="9986"/>
    <lineage>
        <taxon>Eukaryota</taxon>
        <taxon>Metazoa</taxon>
        <taxon>Chordata</taxon>
        <taxon>Craniata</taxon>
        <taxon>Vertebrata</taxon>
        <taxon>Euteleostomi</taxon>
        <taxon>Mammalia</taxon>
        <taxon>Eutheria</taxon>
        <taxon>Euarchontoglires</taxon>
        <taxon>Glires</taxon>
        <taxon>Lagomorpha</taxon>
        <taxon>Leporidae</taxon>
        <taxon>Oryctolagus</taxon>
    </lineage>
</organism>
<dbReference type="GO" id="GO:0032469">
    <property type="term" value="P:endoplasmic reticulum calcium ion homeostasis"/>
    <property type="evidence" value="ECO:0007669"/>
    <property type="project" value="TreeGrafter"/>
</dbReference>
<keyword evidence="3" id="KW-1133">Transmembrane helix</keyword>
<dbReference type="InterPro" id="IPR000626">
    <property type="entry name" value="Ubiquitin-like_dom"/>
</dbReference>
<proteinExistence type="predicted"/>
<accession>G1SYG9</accession>
<dbReference type="FunFam" id="3.10.20.90:FF:000046">
    <property type="entry name" value="Homocysteine-responsive endoplasmic reticulum-resident ubiquitin-like domain member 2 protein"/>
    <property type="match status" value="1"/>
</dbReference>
<keyword evidence="4" id="KW-0472">Membrane</keyword>
<feature type="region of interest" description="Disordered" evidence="6">
    <location>
        <begin position="324"/>
        <end position="354"/>
    </location>
</feature>
<dbReference type="FunCoup" id="G1SYG9">
    <property type="interactions" value="440"/>
</dbReference>
<comment type="subcellular location">
    <subcellularLocation>
        <location evidence="1">Membrane</location>
    </subcellularLocation>
</comment>
<dbReference type="GO" id="GO:0005789">
    <property type="term" value="C:endoplasmic reticulum membrane"/>
    <property type="evidence" value="ECO:0007669"/>
    <property type="project" value="TreeGrafter"/>
</dbReference>
<reference evidence="8" key="2">
    <citation type="submission" date="2025-08" db="UniProtKB">
        <authorList>
            <consortium name="Ensembl"/>
        </authorList>
    </citation>
    <scope>IDENTIFICATION</scope>
    <source>
        <strain evidence="8">Thorbecke</strain>
    </source>
</reference>
<dbReference type="GO" id="GO:0006511">
    <property type="term" value="P:ubiquitin-dependent protein catabolic process"/>
    <property type="evidence" value="ECO:0007669"/>
    <property type="project" value="TreeGrafter"/>
</dbReference>
<evidence type="ECO:0000256" key="1">
    <source>
        <dbReference type="ARBA" id="ARBA00004370"/>
    </source>
</evidence>
<dbReference type="Bgee" id="ENSOCUG00000010054">
    <property type="expression patterns" value="Expressed in testis and 18 other cell types or tissues"/>
</dbReference>
<dbReference type="CDD" id="cd17118">
    <property type="entry name" value="Ubl_HERP1"/>
    <property type="match status" value="1"/>
</dbReference>
<evidence type="ECO:0000256" key="3">
    <source>
        <dbReference type="ARBA" id="ARBA00022989"/>
    </source>
</evidence>
<dbReference type="GO" id="GO:0044325">
    <property type="term" value="F:transmembrane transporter binding"/>
    <property type="evidence" value="ECO:0007669"/>
    <property type="project" value="TreeGrafter"/>
</dbReference>
<reference evidence="8 9" key="1">
    <citation type="journal article" date="2011" name="Nature">
        <title>A high-resolution map of human evolutionary constraint using 29 mammals.</title>
        <authorList>
            <person name="Lindblad-Toh K."/>
            <person name="Garber M."/>
            <person name="Zuk O."/>
            <person name="Lin M.F."/>
            <person name="Parker B.J."/>
            <person name="Washietl S."/>
            <person name="Kheradpour P."/>
            <person name="Ernst J."/>
            <person name="Jordan G."/>
            <person name="Mauceli E."/>
            <person name="Ward L.D."/>
            <person name="Lowe C.B."/>
            <person name="Holloway A.K."/>
            <person name="Clamp M."/>
            <person name="Gnerre S."/>
            <person name="Alfoldi J."/>
            <person name="Beal K."/>
            <person name="Chang J."/>
            <person name="Clawson H."/>
            <person name="Cuff J."/>
            <person name="Di Palma F."/>
            <person name="Fitzgerald S."/>
            <person name="Flicek P."/>
            <person name="Guttman M."/>
            <person name="Hubisz M.J."/>
            <person name="Jaffe D.B."/>
            <person name="Jungreis I."/>
            <person name="Kent W.J."/>
            <person name="Kostka D."/>
            <person name="Lara M."/>
            <person name="Martins A.L."/>
            <person name="Massingham T."/>
            <person name="Moltke I."/>
            <person name="Raney B.J."/>
            <person name="Rasmussen M.D."/>
            <person name="Robinson J."/>
            <person name="Stark A."/>
            <person name="Vilella A.J."/>
            <person name="Wen J."/>
            <person name="Xie X."/>
            <person name="Zody M.C."/>
            <person name="Baldwin J."/>
            <person name="Bloom T."/>
            <person name="Chin C.W."/>
            <person name="Heiman D."/>
            <person name="Nicol R."/>
            <person name="Nusbaum C."/>
            <person name="Young S."/>
            <person name="Wilkinson J."/>
            <person name="Worley K.C."/>
            <person name="Kovar C.L."/>
            <person name="Muzny D.M."/>
            <person name="Gibbs R.A."/>
            <person name="Cree A."/>
            <person name="Dihn H.H."/>
            <person name="Fowler G."/>
            <person name="Jhangiani S."/>
            <person name="Joshi V."/>
            <person name="Lee S."/>
            <person name="Lewis L.R."/>
            <person name="Nazareth L.V."/>
            <person name="Okwuonu G."/>
            <person name="Santibanez J."/>
            <person name="Warren W.C."/>
            <person name="Mardis E.R."/>
            <person name="Weinstock G.M."/>
            <person name="Wilson R.K."/>
            <person name="Delehaunty K."/>
            <person name="Dooling D."/>
            <person name="Fronik C."/>
            <person name="Fulton L."/>
            <person name="Fulton B."/>
            <person name="Graves T."/>
            <person name="Minx P."/>
            <person name="Sodergren E."/>
            <person name="Birney E."/>
            <person name="Margulies E.H."/>
            <person name="Herrero J."/>
            <person name="Green E.D."/>
            <person name="Haussler D."/>
            <person name="Siepel A."/>
            <person name="Goldman N."/>
            <person name="Pollard K.S."/>
            <person name="Pedersen J.S."/>
            <person name="Lander E.S."/>
            <person name="Kellis M."/>
        </authorList>
    </citation>
    <scope>NUCLEOTIDE SEQUENCE [LARGE SCALE GENOMIC DNA]</scope>
    <source>
        <strain evidence="8 9">Thorbecke inbred</strain>
    </source>
</reference>
<dbReference type="Ensembl" id="ENSOCUT00000010053.4">
    <property type="protein sequence ID" value="ENSOCUP00000008662.3"/>
    <property type="gene ID" value="ENSOCUG00000010054.4"/>
</dbReference>
<evidence type="ECO:0000313" key="8">
    <source>
        <dbReference type="Ensembl" id="ENSOCUP00000008662.3"/>
    </source>
</evidence>
<reference evidence="8" key="3">
    <citation type="submission" date="2025-09" db="UniProtKB">
        <authorList>
            <consortium name="Ensembl"/>
        </authorList>
    </citation>
    <scope>IDENTIFICATION</scope>
    <source>
        <strain evidence="8">Thorbecke</strain>
    </source>
</reference>
<dbReference type="Proteomes" id="UP000001811">
    <property type="component" value="Chromosome 5"/>
</dbReference>
<evidence type="ECO:0000256" key="5">
    <source>
        <dbReference type="ARBA" id="ARBA00023230"/>
    </source>
</evidence>
<keyword evidence="9" id="KW-1185">Reference proteome</keyword>
<feature type="region of interest" description="Disordered" evidence="6">
    <location>
        <begin position="549"/>
        <end position="593"/>
    </location>
</feature>
<dbReference type="OMA" id="MSTAWVF"/>
<evidence type="ECO:0000256" key="4">
    <source>
        <dbReference type="ARBA" id="ARBA00023136"/>
    </source>
</evidence>
<dbReference type="PROSITE" id="PS50053">
    <property type="entry name" value="UBIQUITIN_2"/>
    <property type="match status" value="1"/>
</dbReference>
<dbReference type="GO" id="GO:1904292">
    <property type="term" value="P:regulation of ERAD pathway"/>
    <property type="evidence" value="ECO:0007669"/>
    <property type="project" value="TreeGrafter"/>
</dbReference>
<dbReference type="PaxDb" id="9986-ENSOCUP00000008662"/>